<keyword evidence="5 6" id="KW-0472">Membrane</keyword>
<reference evidence="8 9" key="1">
    <citation type="submission" date="2020-02" db="EMBL/GenBank/DDBJ databases">
        <authorList>
            <person name="Khan S.A."/>
            <person name="Jeon C.O."/>
            <person name="Chun B.H."/>
        </authorList>
    </citation>
    <scope>NUCLEOTIDE SEQUENCE [LARGE SCALE GENOMIC DNA]</scope>
    <source>
        <strain evidence="8 9">H239</strain>
    </source>
</reference>
<dbReference type="EMBL" id="JAALFG010000006">
    <property type="protein sequence ID" value="NGP19381.1"/>
    <property type="molecule type" value="Genomic_DNA"/>
</dbReference>
<evidence type="ECO:0000259" key="7">
    <source>
        <dbReference type="Pfam" id="PF02687"/>
    </source>
</evidence>
<feature type="transmembrane region" description="Helical" evidence="6">
    <location>
        <begin position="55"/>
        <end position="80"/>
    </location>
</feature>
<name>A0A6M1T3I6_9HYPH</name>
<dbReference type="PANTHER" id="PTHR30287">
    <property type="entry name" value="MEMBRANE COMPONENT OF PREDICTED ABC SUPERFAMILY METABOLITE UPTAKE TRANSPORTER"/>
    <property type="match status" value="1"/>
</dbReference>
<dbReference type="InterPro" id="IPR038766">
    <property type="entry name" value="Membrane_comp_ABC_pdt"/>
</dbReference>
<comment type="subcellular location">
    <subcellularLocation>
        <location evidence="1">Cell membrane</location>
        <topology evidence="1">Multi-pass membrane protein</topology>
    </subcellularLocation>
</comment>
<accession>A0A6M1T3I6</accession>
<evidence type="ECO:0000256" key="4">
    <source>
        <dbReference type="ARBA" id="ARBA00022989"/>
    </source>
</evidence>
<comment type="caution">
    <text evidence="8">The sequence shown here is derived from an EMBL/GenBank/DDBJ whole genome shotgun (WGS) entry which is preliminary data.</text>
</comment>
<dbReference type="RefSeq" id="WP_164535634.1">
    <property type="nucleotide sequence ID" value="NZ_JAALFG010000006.1"/>
</dbReference>
<dbReference type="AlphaFoldDB" id="A0A6M1T3I6"/>
<gene>
    <name evidence="8" type="ORF">G5575_18610</name>
</gene>
<dbReference type="PANTHER" id="PTHR30287:SF1">
    <property type="entry name" value="INNER MEMBRANE PROTEIN"/>
    <property type="match status" value="1"/>
</dbReference>
<keyword evidence="4 6" id="KW-1133">Transmembrane helix</keyword>
<sequence length="135" mass="14001">MTDALSQLSFAATLVGSLAVGNGLLVLIGSLSTGRRQREADTVITKVLGATRTELIATAFIQYGLLALLAAIPATIIGLGAGRVVSALMLEVEFTYRPDVITIVLGVALLVTALLGAMTILRAASARPARLLRDL</sequence>
<feature type="transmembrane region" description="Helical" evidence="6">
    <location>
        <begin position="100"/>
        <end position="121"/>
    </location>
</feature>
<reference evidence="8 9" key="2">
    <citation type="submission" date="2020-03" db="EMBL/GenBank/DDBJ databases">
        <title>Devosia chinhatensis sp. nov., isolated from a hexachlorocyclohexane (HCH) dump site in India.</title>
        <authorList>
            <person name="Kumar M."/>
            <person name="Lal R."/>
        </authorList>
    </citation>
    <scope>NUCLEOTIDE SEQUENCE [LARGE SCALE GENOMIC DNA]</scope>
    <source>
        <strain evidence="8 9">H239</strain>
    </source>
</reference>
<keyword evidence="2" id="KW-1003">Cell membrane</keyword>
<feature type="domain" description="ABC3 transporter permease C-terminal" evidence="7">
    <location>
        <begin position="20"/>
        <end position="126"/>
    </location>
</feature>
<feature type="transmembrane region" description="Helical" evidence="6">
    <location>
        <begin position="12"/>
        <end position="34"/>
    </location>
</feature>
<evidence type="ECO:0000256" key="5">
    <source>
        <dbReference type="ARBA" id="ARBA00023136"/>
    </source>
</evidence>
<evidence type="ECO:0000313" key="9">
    <source>
        <dbReference type="Proteomes" id="UP000474802"/>
    </source>
</evidence>
<dbReference type="Proteomes" id="UP000474802">
    <property type="component" value="Unassembled WGS sequence"/>
</dbReference>
<organism evidence="8 9">
    <name type="scientific">Devosia aurantiaca</name>
    <dbReference type="NCBI Taxonomy" id="2714858"/>
    <lineage>
        <taxon>Bacteria</taxon>
        <taxon>Pseudomonadati</taxon>
        <taxon>Pseudomonadota</taxon>
        <taxon>Alphaproteobacteria</taxon>
        <taxon>Hyphomicrobiales</taxon>
        <taxon>Devosiaceae</taxon>
        <taxon>Devosia</taxon>
    </lineage>
</organism>
<evidence type="ECO:0000256" key="3">
    <source>
        <dbReference type="ARBA" id="ARBA00022692"/>
    </source>
</evidence>
<keyword evidence="3 6" id="KW-0812">Transmembrane</keyword>
<proteinExistence type="predicted"/>
<evidence type="ECO:0000256" key="1">
    <source>
        <dbReference type="ARBA" id="ARBA00004651"/>
    </source>
</evidence>
<evidence type="ECO:0000313" key="8">
    <source>
        <dbReference type="EMBL" id="NGP19381.1"/>
    </source>
</evidence>
<evidence type="ECO:0000256" key="2">
    <source>
        <dbReference type="ARBA" id="ARBA00022475"/>
    </source>
</evidence>
<keyword evidence="9" id="KW-1185">Reference proteome</keyword>
<protein>
    <submittedName>
        <fullName evidence="8">FtsX-like permease family protein</fullName>
    </submittedName>
</protein>
<dbReference type="InterPro" id="IPR003838">
    <property type="entry name" value="ABC3_permease_C"/>
</dbReference>
<dbReference type="Pfam" id="PF02687">
    <property type="entry name" value="FtsX"/>
    <property type="match status" value="1"/>
</dbReference>
<evidence type="ECO:0000256" key="6">
    <source>
        <dbReference type="SAM" id="Phobius"/>
    </source>
</evidence>
<dbReference type="GO" id="GO:0005886">
    <property type="term" value="C:plasma membrane"/>
    <property type="evidence" value="ECO:0007669"/>
    <property type="project" value="UniProtKB-SubCell"/>
</dbReference>